<proteinExistence type="predicted"/>
<comment type="caution">
    <text evidence="1">The sequence shown here is derived from an EMBL/GenBank/DDBJ whole genome shotgun (WGS) entry which is preliminary data.</text>
</comment>
<protein>
    <submittedName>
        <fullName evidence="1">Uncharacterized protein</fullName>
    </submittedName>
</protein>
<dbReference type="AlphaFoldDB" id="A0A4S4N6A8"/>
<accession>A0A4S4N6A8</accession>
<keyword evidence="2" id="KW-1185">Reference proteome</keyword>
<sequence length="84" mass="9352">MRTIDLRYEDDFRRPGGRYSLSLSVVLEEEDACTDACPDKSSVEEKLTILVGPPPSPPSKLRVIEAVMAFALAMRRRLLATKTA</sequence>
<evidence type="ECO:0000313" key="1">
    <source>
        <dbReference type="EMBL" id="THH33451.1"/>
    </source>
</evidence>
<dbReference type="EMBL" id="SGPM01000006">
    <property type="protein sequence ID" value="THH33451.1"/>
    <property type="molecule type" value="Genomic_DNA"/>
</dbReference>
<reference evidence="1 2" key="1">
    <citation type="submission" date="2019-02" db="EMBL/GenBank/DDBJ databases">
        <title>Genome sequencing of the rare red list fungi Antrodiella citrinella (Flaviporus citrinellus).</title>
        <authorList>
            <person name="Buettner E."/>
            <person name="Kellner H."/>
        </authorList>
    </citation>
    <scope>NUCLEOTIDE SEQUENCE [LARGE SCALE GENOMIC DNA]</scope>
    <source>
        <strain evidence="1 2">DSM 108506</strain>
    </source>
</reference>
<dbReference type="Proteomes" id="UP000308730">
    <property type="component" value="Unassembled WGS sequence"/>
</dbReference>
<organism evidence="1 2">
    <name type="scientific">Antrodiella citrinella</name>
    <dbReference type="NCBI Taxonomy" id="2447956"/>
    <lineage>
        <taxon>Eukaryota</taxon>
        <taxon>Fungi</taxon>
        <taxon>Dikarya</taxon>
        <taxon>Basidiomycota</taxon>
        <taxon>Agaricomycotina</taxon>
        <taxon>Agaricomycetes</taxon>
        <taxon>Polyporales</taxon>
        <taxon>Steccherinaceae</taxon>
        <taxon>Antrodiella</taxon>
    </lineage>
</organism>
<evidence type="ECO:0000313" key="2">
    <source>
        <dbReference type="Proteomes" id="UP000308730"/>
    </source>
</evidence>
<name>A0A4S4N6A8_9APHY</name>
<gene>
    <name evidence="1" type="ORF">EUX98_g762</name>
</gene>